<dbReference type="Pfam" id="PF22725">
    <property type="entry name" value="GFO_IDH_MocA_C3"/>
    <property type="match status" value="1"/>
</dbReference>
<sequence>MERSRFRVVVVGAGSIGERHIRCFQRTDHSDVAFVEPRAELRAEIAARYPGATPLETVEQALGDPSDVAVIATPAPLHVAQALSFVRRGAHVLVEKPLAVTPEGVDQLTAAALKANRVVGVAYVYRAHPVLADMRAAIASGRFGRPVELVAVCGQHFPLYRPAFRETYYATHASGGGAIQDALTHIVNAGQWLVGPVQRLAADAARCVLDGVEVEDTVHVLARHGALLANYSLNQHQAPNETAISVVCERGTARFEMHACRWREMTTPGGEWIDHSRPQLERDELFIRQAGSFLDAVESGGPPACTLADGLHTLHVNRAILASVTSGQWEQIPDVEP</sequence>
<dbReference type="EC" id="1.1.1.292" evidence="3"/>
<dbReference type="Gene3D" id="3.30.360.10">
    <property type="entry name" value="Dihydrodipicolinate Reductase, domain 2"/>
    <property type="match status" value="1"/>
</dbReference>
<dbReference type="KEGG" id="ccos:Pan44_42960"/>
<dbReference type="OrthoDB" id="9815825at2"/>
<keyword evidence="4" id="KW-1185">Reference proteome</keyword>
<evidence type="ECO:0000259" key="1">
    <source>
        <dbReference type="Pfam" id="PF01408"/>
    </source>
</evidence>
<dbReference type="PANTHER" id="PTHR43377">
    <property type="entry name" value="BILIVERDIN REDUCTASE A"/>
    <property type="match status" value="1"/>
</dbReference>
<organism evidence="3 4">
    <name type="scientific">Caulifigura coniformis</name>
    <dbReference type="NCBI Taxonomy" id="2527983"/>
    <lineage>
        <taxon>Bacteria</taxon>
        <taxon>Pseudomonadati</taxon>
        <taxon>Planctomycetota</taxon>
        <taxon>Planctomycetia</taxon>
        <taxon>Planctomycetales</taxon>
        <taxon>Planctomycetaceae</taxon>
        <taxon>Caulifigura</taxon>
    </lineage>
</organism>
<protein>
    <submittedName>
        <fullName evidence="3">1,5-anhydro-D-fructose reductase</fullName>
        <ecNumber evidence="3">1.1.1.292</ecNumber>
    </submittedName>
</protein>
<dbReference type="GO" id="GO:0033712">
    <property type="term" value="F:1,5-anhydro-D-fructose reductase (1,5-anhydro-D-mannitol-forming) activity"/>
    <property type="evidence" value="ECO:0007669"/>
    <property type="project" value="UniProtKB-EC"/>
</dbReference>
<dbReference type="Proteomes" id="UP000315700">
    <property type="component" value="Chromosome"/>
</dbReference>
<proteinExistence type="predicted"/>
<dbReference type="AlphaFoldDB" id="A0A517SJE3"/>
<dbReference type="InterPro" id="IPR051450">
    <property type="entry name" value="Gfo/Idh/MocA_Oxidoreductases"/>
</dbReference>
<evidence type="ECO:0000313" key="4">
    <source>
        <dbReference type="Proteomes" id="UP000315700"/>
    </source>
</evidence>
<evidence type="ECO:0000313" key="3">
    <source>
        <dbReference type="EMBL" id="QDT56244.1"/>
    </source>
</evidence>
<evidence type="ECO:0000259" key="2">
    <source>
        <dbReference type="Pfam" id="PF22725"/>
    </source>
</evidence>
<dbReference type="InterPro" id="IPR055170">
    <property type="entry name" value="GFO_IDH_MocA-like_dom"/>
</dbReference>
<dbReference type="RefSeq" id="WP_145033407.1">
    <property type="nucleotide sequence ID" value="NZ_CP036271.1"/>
</dbReference>
<accession>A0A517SJE3</accession>
<feature type="domain" description="Gfo/Idh/MocA-like oxidoreductase N-terminal" evidence="1">
    <location>
        <begin position="6"/>
        <end position="123"/>
    </location>
</feature>
<dbReference type="Pfam" id="PF01408">
    <property type="entry name" value="GFO_IDH_MocA"/>
    <property type="match status" value="1"/>
</dbReference>
<gene>
    <name evidence="3" type="primary">afr_6</name>
    <name evidence="3" type="ORF">Pan44_42960</name>
</gene>
<dbReference type="InterPro" id="IPR036291">
    <property type="entry name" value="NAD(P)-bd_dom_sf"/>
</dbReference>
<reference evidence="3 4" key="1">
    <citation type="submission" date="2019-02" db="EMBL/GenBank/DDBJ databases">
        <title>Deep-cultivation of Planctomycetes and their phenomic and genomic characterization uncovers novel biology.</title>
        <authorList>
            <person name="Wiegand S."/>
            <person name="Jogler M."/>
            <person name="Boedeker C."/>
            <person name="Pinto D."/>
            <person name="Vollmers J."/>
            <person name="Rivas-Marin E."/>
            <person name="Kohn T."/>
            <person name="Peeters S.H."/>
            <person name="Heuer A."/>
            <person name="Rast P."/>
            <person name="Oberbeckmann S."/>
            <person name="Bunk B."/>
            <person name="Jeske O."/>
            <person name="Meyerdierks A."/>
            <person name="Storesund J.E."/>
            <person name="Kallscheuer N."/>
            <person name="Luecker S."/>
            <person name="Lage O.M."/>
            <person name="Pohl T."/>
            <person name="Merkel B.J."/>
            <person name="Hornburger P."/>
            <person name="Mueller R.-W."/>
            <person name="Bruemmer F."/>
            <person name="Labrenz M."/>
            <person name="Spormann A.M."/>
            <person name="Op den Camp H."/>
            <person name="Overmann J."/>
            <person name="Amann R."/>
            <person name="Jetten M.S.M."/>
            <person name="Mascher T."/>
            <person name="Medema M.H."/>
            <person name="Devos D.P."/>
            <person name="Kaster A.-K."/>
            <person name="Ovreas L."/>
            <person name="Rohde M."/>
            <person name="Galperin M.Y."/>
            <person name="Jogler C."/>
        </authorList>
    </citation>
    <scope>NUCLEOTIDE SEQUENCE [LARGE SCALE GENOMIC DNA]</scope>
    <source>
        <strain evidence="3 4">Pan44</strain>
    </source>
</reference>
<dbReference type="SUPFAM" id="SSF51735">
    <property type="entry name" value="NAD(P)-binding Rossmann-fold domains"/>
    <property type="match status" value="1"/>
</dbReference>
<keyword evidence="3" id="KW-0560">Oxidoreductase</keyword>
<dbReference type="EMBL" id="CP036271">
    <property type="protein sequence ID" value="QDT56244.1"/>
    <property type="molecule type" value="Genomic_DNA"/>
</dbReference>
<feature type="domain" description="GFO/IDH/MocA-like oxidoreductase" evidence="2">
    <location>
        <begin position="133"/>
        <end position="253"/>
    </location>
</feature>
<name>A0A517SJE3_9PLAN</name>
<dbReference type="GO" id="GO:0000166">
    <property type="term" value="F:nucleotide binding"/>
    <property type="evidence" value="ECO:0007669"/>
    <property type="project" value="InterPro"/>
</dbReference>
<dbReference type="Gene3D" id="3.40.50.720">
    <property type="entry name" value="NAD(P)-binding Rossmann-like Domain"/>
    <property type="match status" value="1"/>
</dbReference>
<dbReference type="InParanoid" id="A0A517SJE3"/>
<dbReference type="PANTHER" id="PTHR43377:SF1">
    <property type="entry name" value="BILIVERDIN REDUCTASE A"/>
    <property type="match status" value="1"/>
</dbReference>
<dbReference type="SUPFAM" id="SSF55347">
    <property type="entry name" value="Glyceraldehyde-3-phosphate dehydrogenase-like, C-terminal domain"/>
    <property type="match status" value="1"/>
</dbReference>
<dbReference type="InterPro" id="IPR000683">
    <property type="entry name" value="Gfo/Idh/MocA-like_OxRdtase_N"/>
</dbReference>